<dbReference type="AlphaFoldDB" id="A0A6A5H649"/>
<dbReference type="KEGG" id="crq:GCK72_010817"/>
<feature type="compositionally biased region" description="Basic and acidic residues" evidence="2">
    <location>
        <begin position="188"/>
        <end position="198"/>
    </location>
</feature>
<keyword evidence="1" id="KW-0175">Coiled coil</keyword>
<evidence type="ECO:0000313" key="3">
    <source>
        <dbReference type="EMBL" id="KAF1762555.1"/>
    </source>
</evidence>
<dbReference type="PANTHER" id="PTHR36522:SF1">
    <property type="entry name" value="AT HOOK-CONTAINING PROTEIN ATTF-4"/>
    <property type="match status" value="1"/>
</dbReference>
<organism evidence="3 4">
    <name type="scientific">Caenorhabditis remanei</name>
    <name type="common">Caenorhabditis vulgaris</name>
    <dbReference type="NCBI Taxonomy" id="31234"/>
    <lineage>
        <taxon>Eukaryota</taxon>
        <taxon>Metazoa</taxon>
        <taxon>Ecdysozoa</taxon>
        <taxon>Nematoda</taxon>
        <taxon>Chromadorea</taxon>
        <taxon>Rhabditida</taxon>
        <taxon>Rhabditina</taxon>
        <taxon>Rhabditomorpha</taxon>
        <taxon>Rhabditoidea</taxon>
        <taxon>Rhabditidae</taxon>
        <taxon>Peloderinae</taxon>
        <taxon>Caenorhabditis</taxon>
    </lineage>
</organism>
<protein>
    <submittedName>
        <fullName evidence="3">Uncharacterized protein</fullName>
    </submittedName>
</protein>
<dbReference type="Proteomes" id="UP000483820">
    <property type="component" value="Chromosome III"/>
</dbReference>
<gene>
    <name evidence="3" type="ORF">GCK72_010817</name>
</gene>
<dbReference type="InterPro" id="IPR038839">
    <property type="entry name" value="Attf-4-like"/>
</dbReference>
<reference evidence="3 4" key="1">
    <citation type="submission" date="2019-12" db="EMBL/GenBank/DDBJ databases">
        <title>Chromosome-level assembly of the Caenorhabditis remanei genome.</title>
        <authorList>
            <person name="Teterina A.A."/>
            <person name="Willis J.H."/>
            <person name="Phillips P.C."/>
        </authorList>
    </citation>
    <scope>NUCLEOTIDE SEQUENCE [LARGE SCALE GENOMIC DNA]</scope>
    <source>
        <strain evidence="3 4">PX506</strain>
        <tissue evidence="3">Whole organism</tissue>
    </source>
</reference>
<evidence type="ECO:0000256" key="1">
    <source>
        <dbReference type="SAM" id="Coils"/>
    </source>
</evidence>
<feature type="coiled-coil region" evidence="1">
    <location>
        <begin position="45"/>
        <end position="72"/>
    </location>
</feature>
<feature type="region of interest" description="Disordered" evidence="2">
    <location>
        <begin position="173"/>
        <end position="279"/>
    </location>
</feature>
<dbReference type="RefSeq" id="XP_053587626.1">
    <property type="nucleotide sequence ID" value="XM_053728049.1"/>
</dbReference>
<dbReference type="CTD" id="9811115"/>
<accession>A0A6A5H649</accession>
<name>A0A6A5H649_CAERE</name>
<feature type="region of interest" description="Disordered" evidence="2">
    <location>
        <begin position="1"/>
        <end position="42"/>
    </location>
</feature>
<feature type="compositionally biased region" description="Low complexity" evidence="2">
    <location>
        <begin position="235"/>
        <end position="255"/>
    </location>
</feature>
<dbReference type="PANTHER" id="PTHR36522">
    <property type="entry name" value="AT HOOK-CONTAINING PROTEIN ATTF-4"/>
    <property type="match status" value="1"/>
</dbReference>
<evidence type="ECO:0000313" key="4">
    <source>
        <dbReference type="Proteomes" id="UP000483820"/>
    </source>
</evidence>
<evidence type="ECO:0000256" key="2">
    <source>
        <dbReference type="SAM" id="MobiDB-lite"/>
    </source>
</evidence>
<feature type="compositionally biased region" description="Polar residues" evidence="2">
    <location>
        <begin position="444"/>
        <end position="454"/>
    </location>
</feature>
<comment type="caution">
    <text evidence="3">The sequence shown here is derived from an EMBL/GenBank/DDBJ whole genome shotgun (WGS) entry which is preliminary data.</text>
</comment>
<sequence length="523" mass="56580">MMLQQPPSHVTKLEEYIGGSSVSSGHEHDSIRSSTTPENYDDLMEDDVNQKNEEQEVEMNDVSQRVSKLENNFVFIQHQLSTIISHLHMEPCKCATCAQVMEAGKPKKQNAASEMLSQIFPNASAEQLKTLLDLSKQNKLPSQIVHKESNGTVQSATVTPKPVTPQIEQNLKLGQGYQSGGNGGKIQMHSERHSEPSRKIKKLGFPPPVSAYYQRKESGTLAPPTPLTSIPNFITNTPAASASNTSNASPGPSSSDGDDIVDTPVQSSTVPATPTTPGTNLFTQSMVDMLKLNSQQNAAHSTGSPGFLRGRGRGRPKLIGDELDADLVDYMVTLKNADPHKGNFTASQALHMARQYILERAPGLLEEHGGHVKLKLTWAMKLVSRIGERQREIELGLPAGTLSNMGRNLTNIPTGGNFMADMMAQNIFSQHMMMVNQQLGGGSPTHSSNSSAVETSGGHHQNEENLHVKKEVTAMPEIINIKELNLPFLNNFLAELNDKNSGLIDGELGATSSSSALLSAPNA</sequence>
<dbReference type="EMBL" id="WUAV01000003">
    <property type="protein sequence ID" value="KAF1762555.1"/>
    <property type="molecule type" value="Genomic_DNA"/>
</dbReference>
<feature type="region of interest" description="Disordered" evidence="2">
    <location>
        <begin position="439"/>
        <end position="464"/>
    </location>
</feature>
<dbReference type="GeneID" id="9811115"/>
<proteinExistence type="predicted"/>
<feature type="compositionally biased region" description="Polar residues" evidence="2">
    <location>
        <begin position="264"/>
        <end position="279"/>
    </location>
</feature>